<dbReference type="Gene3D" id="3.20.20.140">
    <property type="entry name" value="Metal-dependent hydrolases"/>
    <property type="match status" value="1"/>
</dbReference>
<name>A0ABX8AXL5_9BACT</name>
<proteinExistence type="inferred from homology"/>
<dbReference type="Pfam" id="PF01026">
    <property type="entry name" value="TatD_DNase"/>
    <property type="match status" value="1"/>
</dbReference>
<dbReference type="Proteomes" id="UP000677668">
    <property type="component" value="Chromosome 1"/>
</dbReference>
<dbReference type="InterPro" id="IPR018228">
    <property type="entry name" value="DNase_TatD-rel_CS"/>
</dbReference>
<accession>A0ABX8AXL5</accession>
<sequence>MFVDSHCHVDFHSYDDDREEVLNRARAAGVGMMLEICGGDIARGSLDIGMRIVDREPDIYGAVGVHPHDAAAYGPPLEARLLDLMTHPKVIAWGEIGLDYYYDRSPRDVQRRVFARQMTLARERQLPIILHIRDADEDMIAMLRDYWTEVERPGIFHCFSGSWKLMEAGVELGFHISFSGNVTFRKNHELREIARAVPRERLLIETDCPFLSPEPYRGKRNEPVRVIEVARQLAQLHEMDVADLGRLTTMNFCRLFRLEAAVPSAVTTAKA</sequence>
<dbReference type="InterPro" id="IPR001130">
    <property type="entry name" value="TatD-like"/>
</dbReference>
<evidence type="ECO:0000256" key="3">
    <source>
        <dbReference type="ARBA" id="ARBA00022801"/>
    </source>
</evidence>
<organism evidence="4 5">
    <name type="scientific">Chloracidobacterium sp. N</name>
    <dbReference type="NCBI Taxonomy" id="2821540"/>
    <lineage>
        <taxon>Bacteria</taxon>
        <taxon>Pseudomonadati</taxon>
        <taxon>Acidobacteriota</taxon>
        <taxon>Terriglobia</taxon>
        <taxon>Terriglobales</taxon>
        <taxon>Acidobacteriaceae</taxon>
        <taxon>Chloracidobacterium</taxon>
        <taxon>Chloracidobacterium aggregatum</taxon>
    </lineage>
</organism>
<dbReference type="PROSITE" id="PS01090">
    <property type="entry name" value="TATD_2"/>
    <property type="match status" value="1"/>
</dbReference>
<dbReference type="InterPro" id="IPR032466">
    <property type="entry name" value="Metal_Hydrolase"/>
</dbReference>
<dbReference type="GO" id="GO:0016787">
    <property type="term" value="F:hydrolase activity"/>
    <property type="evidence" value="ECO:0007669"/>
    <property type="project" value="UniProtKB-KW"/>
</dbReference>
<evidence type="ECO:0000256" key="2">
    <source>
        <dbReference type="ARBA" id="ARBA00022723"/>
    </source>
</evidence>
<evidence type="ECO:0000313" key="5">
    <source>
        <dbReference type="Proteomes" id="UP000677668"/>
    </source>
</evidence>
<dbReference type="PANTHER" id="PTHR46124:SF2">
    <property type="entry name" value="D-AMINOACYL-TRNA DEACYLASE"/>
    <property type="match status" value="1"/>
</dbReference>
<evidence type="ECO:0000256" key="1">
    <source>
        <dbReference type="ARBA" id="ARBA00009275"/>
    </source>
</evidence>
<dbReference type="InterPro" id="IPR015991">
    <property type="entry name" value="TatD/YcfH-like"/>
</dbReference>
<dbReference type="CDD" id="cd01310">
    <property type="entry name" value="TatD_DNAse"/>
    <property type="match status" value="1"/>
</dbReference>
<dbReference type="RefSeq" id="WP_211421507.1">
    <property type="nucleotide sequence ID" value="NZ_CP072642.1"/>
</dbReference>
<comment type="similarity">
    <text evidence="1">Belongs to the metallo-dependent hydrolases superfamily. TatD-type hydrolase family.</text>
</comment>
<protein>
    <submittedName>
        <fullName evidence="4">TatD family hydrolase</fullName>
    </submittedName>
</protein>
<dbReference type="PIRSF" id="PIRSF005902">
    <property type="entry name" value="DNase_TatD"/>
    <property type="match status" value="1"/>
</dbReference>
<dbReference type="SUPFAM" id="SSF51556">
    <property type="entry name" value="Metallo-dependent hydrolases"/>
    <property type="match status" value="1"/>
</dbReference>
<keyword evidence="5" id="KW-1185">Reference proteome</keyword>
<keyword evidence="3 4" id="KW-0378">Hydrolase</keyword>
<dbReference type="EMBL" id="CP072642">
    <property type="protein sequence ID" value="QUV93095.1"/>
    <property type="molecule type" value="Genomic_DNA"/>
</dbReference>
<reference evidence="4 5" key="1">
    <citation type="submission" date="2021-03" db="EMBL/GenBank/DDBJ databases">
        <title>Genomic and phenotypic characterization of Chloracidobacterium isolates provides evidence for multiple species.</title>
        <authorList>
            <person name="Saini M.K."/>
            <person name="Costas A.M.G."/>
            <person name="Tank M."/>
            <person name="Bryant D.A."/>
        </authorList>
    </citation>
    <scope>NUCLEOTIDE SEQUENCE [LARGE SCALE GENOMIC DNA]</scope>
    <source>
        <strain evidence="4 5">N</strain>
    </source>
</reference>
<dbReference type="PROSITE" id="PS01137">
    <property type="entry name" value="TATD_1"/>
    <property type="match status" value="1"/>
</dbReference>
<gene>
    <name evidence="4" type="ORF">J8C05_06825</name>
</gene>
<evidence type="ECO:0000313" key="4">
    <source>
        <dbReference type="EMBL" id="QUV93095.1"/>
    </source>
</evidence>
<dbReference type="PANTHER" id="PTHR46124">
    <property type="entry name" value="D-AMINOACYL-TRNA DEACYLASE"/>
    <property type="match status" value="1"/>
</dbReference>
<dbReference type="NCBIfam" id="TIGR00010">
    <property type="entry name" value="YchF/TatD family DNA exonuclease"/>
    <property type="match status" value="1"/>
</dbReference>
<keyword evidence="2" id="KW-0479">Metal-binding</keyword>